<proteinExistence type="predicted"/>
<evidence type="ECO:0000256" key="2">
    <source>
        <dbReference type="PROSITE-ProRule" id="PRU00192"/>
    </source>
</evidence>
<dbReference type="Pfam" id="PF00169">
    <property type="entry name" value="PH"/>
    <property type="match status" value="1"/>
</dbReference>
<evidence type="ECO:0000259" key="7">
    <source>
        <dbReference type="PROSITE" id="PS50010"/>
    </source>
</evidence>
<dbReference type="Pfam" id="PF14604">
    <property type="entry name" value="SH3_9"/>
    <property type="match status" value="1"/>
</dbReference>
<dbReference type="PRINTS" id="PR00452">
    <property type="entry name" value="SH3DOMAIN"/>
</dbReference>
<reference evidence="9" key="1">
    <citation type="submission" date="2025-08" db="UniProtKB">
        <authorList>
            <consortium name="RefSeq"/>
        </authorList>
    </citation>
    <scope>IDENTIFICATION</scope>
    <source>
        <tissue evidence="9">Gonads</tissue>
    </source>
</reference>
<dbReference type="PANTHER" id="PTHR46026:SF1">
    <property type="entry name" value="RHO-TYPE GUANINE NUCLEOTIDE EXCHANGE FACTOR, ISOFORM F"/>
    <property type="match status" value="1"/>
</dbReference>
<dbReference type="Gene3D" id="2.30.30.40">
    <property type="entry name" value="SH3 Domains"/>
    <property type="match status" value="1"/>
</dbReference>
<sequence length="622" mass="69775">MAEVISPQPKIVVGAYNFKGTNNDELCFCKGDLITVTQIVDGGWWEGTLNGQTGWFPANYVKEVKLDPKTGLPPGVKAGEIKLNKRESTAHYQSVVLQNIIDQEQAHVTELQELLEKYLKPLQEAGILSGAEYSQLCGNLEDITVFQENFLAQLKEIAKMPSNQQKVGGSFMMNAPQLISLYKTYCSNHPQAVSVLQTHREKLDQFMENQGAVAPGVITLTTSLSNPFRMLDRYPVLLKELERHIEDCHVDRGDTQRAIAVFRDIASSCTEIRKQKELELDIFSSTISGLEDSISQYGDVLLLSQVLMHMEGGEKAERLFILFPGKLIILSANPQQEGYTFESKITLSGTTAKAIEDEDSVLNAFEISGNTTDKIVVSCASPHEQKAWLDALRQQNKPKAPPALSTPPSHSHSHTIPAKLTPLQLSTSQPNINVTATLPAQGKKFKMTPQPLFKAHKTWSLSCLRPCPPLRPVYFSRDDPTKSPRSGRKFRTLTRRPVDDAKTMEDALILKVIEAYCTSAKTRHTVNSSLLDSPHMLIAEEEKIIFEEQKGDQTVVEEKTLVDTVYAIKDQLKELREEQVLLRKELEEERRARKRIEAMLNKSRRSLRSLVDGPWEESSPIL</sequence>
<dbReference type="InterPro" id="IPR000219">
    <property type="entry name" value="DH_dom"/>
</dbReference>
<dbReference type="Pfam" id="PF16614">
    <property type="entry name" value="RhoGEF67_u2"/>
    <property type="match status" value="1"/>
</dbReference>
<protein>
    <submittedName>
        <fullName evidence="9">Rho guanine nucleotide exchange factor 7-like isoform X2</fullName>
    </submittedName>
</protein>
<dbReference type="PROSITE" id="PS50003">
    <property type="entry name" value="PH_DOMAIN"/>
    <property type="match status" value="1"/>
</dbReference>
<dbReference type="SMART" id="SM00325">
    <property type="entry name" value="RhoGEF"/>
    <property type="match status" value="1"/>
</dbReference>
<dbReference type="CDD" id="cd00160">
    <property type="entry name" value="RhoGEF"/>
    <property type="match status" value="1"/>
</dbReference>
<evidence type="ECO:0000313" key="8">
    <source>
        <dbReference type="Proteomes" id="UP000085678"/>
    </source>
</evidence>
<organism evidence="8 9">
    <name type="scientific">Lingula anatina</name>
    <name type="common">Brachiopod</name>
    <name type="synonym">Lingula unguis</name>
    <dbReference type="NCBI Taxonomy" id="7574"/>
    <lineage>
        <taxon>Eukaryota</taxon>
        <taxon>Metazoa</taxon>
        <taxon>Spiralia</taxon>
        <taxon>Lophotrochozoa</taxon>
        <taxon>Brachiopoda</taxon>
        <taxon>Linguliformea</taxon>
        <taxon>Lingulata</taxon>
        <taxon>Lingulida</taxon>
        <taxon>Linguloidea</taxon>
        <taxon>Lingulidae</taxon>
        <taxon>Lingula</taxon>
    </lineage>
</organism>
<dbReference type="OrthoDB" id="443981at2759"/>
<feature type="compositionally biased region" description="Low complexity" evidence="4">
    <location>
        <begin position="406"/>
        <end position="416"/>
    </location>
</feature>
<dbReference type="InterPro" id="IPR011993">
    <property type="entry name" value="PH-like_dom_sf"/>
</dbReference>
<dbReference type="GeneID" id="106157195"/>
<feature type="domain" description="SH3" evidence="5">
    <location>
        <begin position="7"/>
        <end position="66"/>
    </location>
</feature>
<evidence type="ECO:0000313" key="9">
    <source>
        <dbReference type="RefSeq" id="XP_013388223.1"/>
    </source>
</evidence>
<dbReference type="PROSITE" id="PS50010">
    <property type="entry name" value="DH_2"/>
    <property type="match status" value="1"/>
</dbReference>
<dbReference type="Pfam" id="PF00621">
    <property type="entry name" value="RhoGEF"/>
    <property type="match status" value="1"/>
</dbReference>
<gene>
    <name evidence="9" type="primary">LOC106157195</name>
</gene>
<dbReference type="PANTHER" id="PTHR46026">
    <property type="entry name" value="RHO-TYPE GUANINE NUCLEOTIDE EXCHANGE FACTOR, ISOFORM F"/>
    <property type="match status" value="1"/>
</dbReference>
<evidence type="ECO:0000256" key="4">
    <source>
        <dbReference type="SAM" id="MobiDB-lite"/>
    </source>
</evidence>
<feature type="coiled-coil region" evidence="3">
    <location>
        <begin position="568"/>
        <end position="606"/>
    </location>
</feature>
<feature type="domain" description="PH" evidence="6">
    <location>
        <begin position="293"/>
        <end position="397"/>
    </location>
</feature>
<keyword evidence="1 2" id="KW-0728">SH3 domain</keyword>
<dbReference type="Pfam" id="PF16523">
    <property type="entry name" value="betaPIX_CC"/>
    <property type="match status" value="1"/>
</dbReference>
<name>A0A1S3HQ91_LINAN</name>
<dbReference type="PROSITE" id="PS50002">
    <property type="entry name" value="SH3"/>
    <property type="match status" value="1"/>
</dbReference>
<dbReference type="AlphaFoldDB" id="A0A1S3HQ91"/>
<dbReference type="SUPFAM" id="SSF50729">
    <property type="entry name" value="PH domain-like"/>
    <property type="match status" value="1"/>
</dbReference>
<keyword evidence="3" id="KW-0175">Coiled coil</keyword>
<dbReference type="FunFam" id="1.20.900.10:FF:000016">
    <property type="entry name" value="Rho guanine nucleotide exchange factor 6"/>
    <property type="match status" value="1"/>
</dbReference>
<dbReference type="SMART" id="SM00326">
    <property type="entry name" value="SH3"/>
    <property type="match status" value="1"/>
</dbReference>
<dbReference type="InterPro" id="IPR001452">
    <property type="entry name" value="SH3_domain"/>
</dbReference>
<dbReference type="InterPro" id="IPR035899">
    <property type="entry name" value="DBL_dom_sf"/>
</dbReference>
<accession>A0A1S3HQ91</accession>
<dbReference type="InterPro" id="IPR032409">
    <property type="entry name" value="GEF6/7_CC"/>
</dbReference>
<dbReference type="GO" id="GO:0005085">
    <property type="term" value="F:guanyl-nucleotide exchange factor activity"/>
    <property type="evidence" value="ECO:0007669"/>
    <property type="project" value="InterPro"/>
</dbReference>
<dbReference type="Proteomes" id="UP000085678">
    <property type="component" value="Unplaced"/>
</dbReference>
<feature type="domain" description="DH" evidence="7">
    <location>
        <begin position="92"/>
        <end position="272"/>
    </location>
</feature>
<evidence type="ECO:0000259" key="6">
    <source>
        <dbReference type="PROSITE" id="PS50003"/>
    </source>
</evidence>
<dbReference type="Gene3D" id="1.20.5.390">
    <property type="entry name" value="L1 transposable element, trimerization domain"/>
    <property type="match status" value="1"/>
</dbReference>
<dbReference type="InterPro" id="IPR036028">
    <property type="entry name" value="SH3-like_dom_sf"/>
</dbReference>
<dbReference type="RefSeq" id="XP_013388223.1">
    <property type="nucleotide sequence ID" value="XM_013532769.1"/>
</dbReference>
<evidence type="ECO:0000256" key="3">
    <source>
        <dbReference type="SAM" id="Coils"/>
    </source>
</evidence>
<dbReference type="FunFam" id="2.30.30.40:FF:000072">
    <property type="entry name" value="Unconventional Myosin IB"/>
    <property type="match status" value="1"/>
</dbReference>
<dbReference type="SUPFAM" id="SSF50044">
    <property type="entry name" value="SH3-domain"/>
    <property type="match status" value="1"/>
</dbReference>
<evidence type="ECO:0000259" key="5">
    <source>
        <dbReference type="PROSITE" id="PS50002"/>
    </source>
</evidence>
<dbReference type="InterPro" id="IPR001849">
    <property type="entry name" value="PH_domain"/>
</dbReference>
<keyword evidence="8" id="KW-1185">Reference proteome</keyword>
<dbReference type="SUPFAM" id="SSF48065">
    <property type="entry name" value="DBL homology domain (DH-domain)"/>
    <property type="match status" value="1"/>
</dbReference>
<dbReference type="Gene3D" id="1.20.900.10">
    <property type="entry name" value="Dbl homology (DH) domain"/>
    <property type="match status" value="1"/>
</dbReference>
<evidence type="ECO:0000256" key="1">
    <source>
        <dbReference type="ARBA" id="ARBA00022443"/>
    </source>
</evidence>
<dbReference type="GO" id="GO:0005737">
    <property type="term" value="C:cytoplasm"/>
    <property type="evidence" value="ECO:0007669"/>
    <property type="project" value="TreeGrafter"/>
</dbReference>
<dbReference type="SMART" id="SM00233">
    <property type="entry name" value="PH"/>
    <property type="match status" value="1"/>
</dbReference>
<dbReference type="CDD" id="cd11877">
    <property type="entry name" value="SH3_PIX"/>
    <property type="match status" value="1"/>
</dbReference>
<feature type="region of interest" description="Disordered" evidence="4">
    <location>
        <begin position="396"/>
        <end position="416"/>
    </location>
</feature>
<dbReference type="Gene3D" id="2.30.29.30">
    <property type="entry name" value="Pleckstrin-homology domain (PH domain)/Phosphotyrosine-binding domain (PTB)"/>
    <property type="match status" value="1"/>
</dbReference>